<dbReference type="Pfam" id="PF03547">
    <property type="entry name" value="Mem_trans"/>
    <property type="match status" value="1"/>
</dbReference>
<evidence type="ECO:0000256" key="3">
    <source>
        <dbReference type="ARBA" id="ARBA00022448"/>
    </source>
</evidence>
<evidence type="ECO:0000256" key="2">
    <source>
        <dbReference type="ARBA" id="ARBA00009177"/>
    </source>
</evidence>
<evidence type="ECO:0000256" key="1">
    <source>
        <dbReference type="ARBA" id="ARBA00004141"/>
    </source>
</evidence>
<evidence type="ECO:0000313" key="10">
    <source>
        <dbReference type="Proteomes" id="UP000623129"/>
    </source>
</evidence>
<dbReference type="InterPro" id="IPR051107">
    <property type="entry name" value="Auxin_Efflux_Carrier"/>
</dbReference>
<keyword evidence="5 8" id="KW-1133">Transmembrane helix</keyword>
<proteinExistence type="inferred from homology"/>
<reference evidence="9" key="1">
    <citation type="submission" date="2020-01" db="EMBL/GenBank/DDBJ databases">
        <title>Genome sequence of Kobresia littledalei, the first chromosome-level genome in the family Cyperaceae.</title>
        <authorList>
            <person name="Qu G."/>
        </authorList>
    </citation>
    <scope>NUCLEOTIDE SEQUENCE</scope>
    <source>
        <strain evidence="9">C.B.Clarke</strain>
        <tissue evidence="9">Leaf</tissue>
    </source>
</reference>
<feature type="transmembrane region" description="Helical" evidence="8">
    <location>
        <begin position="278"/>
        <end position="301"/>
    </location>
</feature>
<comment type="caution">
    <text evidence="9">The sequence shown here is derived from an EMBL/GenBank/DDBJ whole genome shotgun (WGS) entry which is preliminary data.</text>
</comment>
<feature type="transmembrane region" description="Helical" evidence="8">
    <location>
        <begin position="13"/>
        <end position="30"/>
    </location>
</feature>
<dbReference type="OrthoDB" id="2133778at2759"/>
<dbReference type="InterPro" id="IPR004776">
    <property type="entry name" value="Mem_transp_PIN-like"/>
</dbReference>
<feature type="transmembrane region" description="Helical" evidence="8">
    <location>
        <begin position="97"/>
        <end position="120"/>
    </location>
</feature>
<keyword evidence="4 8" id="KW-0812">Transmembrane</keyword>
<feature type="transmembrane region" description="Helical" evidence="8">
    <location>
        <begin position="248"/>
        <end position="266"/>
    </location>
</feature>
<dbReference type="GO" id="GO:0009926">
    <property type="term" value="P:auxin polar transport"/>
    <property type="evidence" value="ECO:0007669"/>
    <property type="project" value="TreeGrafter"/>
</dbReference>
<name>A0A833VQC5_9POAL</name>
<comment type="function">
    <text evidence="8">May act as a component of the auxin efflux carrier.</text>
</comment>
<dbReference type="PANTHER" id="PTHR31752">
    <property type="entry name" value="AUXIN EFFLUX CARRIER COMPONENT 1B-RELATED"/>
    <property type="match status" value="1"/>
</dbReference>
<accession>A0A833VQC5</accession>
<dbReference type="GO" id="GO:0010329">
    <property type="term" value="F:auxin efflux transmembrane transporter activity"/>
    <property type="evidence" value="ECO:0007669"/>
    <property type="project" value="TreeGrafter"/>
</dbReference>
<sequence>MIGGRDLYKVVEAMAPLYMALALGYGSVKWWRIFAPSECDTINRLVAYFAFPFFAFQFTLKCDPFTMNYRAILADIISKAIIIISLAIWAQCSSKGSYCWFITNFSLTTLTNALVVGVPLLEAMYGPWASQLVVQLAVFQALTWLILLLFVLEVRKAGNGMMEVTKVANSNVTKEAMVTKDPEAGHGMTDVVGLPSSRPSLCYMMKVVGLKLALNPNSYASIVGITWALVANRWHFELPVILDGCVQVMAKTGLGMAMFSMGLFMATQEKIFSCGPSLTIFGMALRFIAGPAAMAIGSIAVGLRGDVLRVAIIQAAVPQSITSFVYAREYGLHADVISTAVIFGMLVSLPVLITYYIVLGFVG</sequence>
<dbReference type="GO" id="GO:0005783">
    <property type="term" value="C:endoplasmic reticulum"/>
    <property type="evidence" value="ECO:0007669"/>
    <property type="project" value="TreeGrafter"/>
</dbReference>
<dbReference type="Proteomes" id="UP000623129">
    <property type="component" value="Unassembled WGS sequence"/>
</dbReference>
<feature type="transmembrane region" description="Helical" evidence="8">
    <location>
        <begin position="42"/>
        <end position="60"/>
    </location>
</feature>
<comment type="subcellular location">
    <subcellularLocation>
        <location evidence="1 8">Membrane</location>
        <topology evidence="1 8">Multi-pass membrane protein</topology>
    </subcellularLocation>
</comment>
<evidence type="ECO:0000256" key="7">
    <source>
        <dbReference type="ARBA" id="ARBA00023294"/>
    </source>
</evidence>
<dbReference type="GO" id="GO:0005886">
    <property type="term" value="C:plasma membrane"/>
    <property type="evidence" value="ECO:0007669"/>
    <property type="project" value="TreeGrafter"/>
</dbReference>
<evidence type="ECO:0000313" key="9">
    <source>
        <dbReference type="EMBL" id="KAF3337155.1"/>
    </source>
</evidence>
<gene>
    <name evidence="9" type="ORF">FCM35_KLT17742</name>
</gene>
<keyword evidence="7 8" id="KW-0927">Auxin signaling pathway</keyword>
<feature type="transmembrane region" description="Helical" evidence="8">
    <location>
        <begin position="132"/>
        <end position="152"/>
    </location>
</feature>
<dbReference type="AlphaFoldDB" id="A0A833VQC5"/>
<evidence type="ECO:0000256" key="4">
    <source>
        <dbReference type="ARBA" id="ARBA00022692"/>
    </source>
</evidence>
<dbReference type="NCBIfam" id="TIGR00946">
    <property type="entry name" value="2a69"/>
    <property type="match status" value="1"/>
</dbReference>
<organism evidence="9 10">
    <name type="scientific">Carex littledalei</name>
    <dbReference type="NCBI Taxonomy" id="544730"/>
    <lineage>
        <taxon>Eukaryota</taxon>
        <taxon>Viridiplantae</taxon>
        <taxon>Streptophyta</taxon>
        <taxon>Embryophyta</taxon>
        <taxon>Tracheophyta</taxon>
        <taxon>Spermatophyta</taxon>
        <taxon>Magnoliopsida</taxon>
        <taxon>Liliopsida</taxon>
        <taxon>Poales</taxon>
        <taxon>Cyperaceae</taxon>
        <taxon>Cyperoideae</taxon>
        <taxon>Cariceae</taxon>
        <taxon>Carex</taxon>
        <taxon>Carex subgen. Euthyceras</taxon>
    </lineage>
</organism>
<protein>
    <recommendedName>
        <fullName evidence="8">Auxin efflux carrier component</fullName>
    </recommendedName>
</protein>
<keyword evidence="6 8" id="KW-0472">Membrane</keyword>
<feature type="transmembrane region" description="Helical" evidence="8">
    <location>
        <begin position="72"/>
        <end position="90"/>
    </location>
</feature>
<feature type="transmembrane region" description="Helical" evidence="8">
    <location>
        <begin position="339"/>
        <end position="362"/>
    </location>
</feature>
<keyword evidence="10" id="KW-1185">Reference proteome</keyword>
<comment type="caution">
    <text evidence="8">Lacks conserved residue(s) required for the propagation of feature annotation.</text>
</comment>
<dbReference type="InterPro" id="IPR014024">
    <property type="entry name" value="Auxin_eff_plant"/>
</dbReference>
<evidence type="ECO:0000256" key="6">
    <source>
        <dbReference type="ARBA" id="ARBA00023136"/>
    </source>
</evidence>
<keyword evidence="3 8" id="KW-0813">Transport</keyword>
<evidence type="ECO:0000256" key="5">
    <source>
        <dbReference type="ARBA" id="ARBA00022989"/>
    </source>
</evidence>
<dbReference type="GO" id="GO:0009734">
    <property type="term" value="P:auxin-activated signaling pathway"/>
    <property type="evidence" value="ECO:0007669"/>
    <property type="project" value="UniProtKB-UniRule"/>
</dbReference>
<dbReference type="EMBL" id="SWLB01000006">
    <property type="protein sequence ID" value="KAF3337155.1"/>
    <property type="molecule type" value="Genomic_DNA"/>
</dbReference>
<dbReference type="PANTHER" id="PTHR31752:SF2">
    <property type="entry name" value="AUXIN EFFLUX CARRIER COMPONENT 5"/>
    <property type="match status" value="1"/>
</dbReference>
<comment type="similarity">
    <text evidence="2 8">Belongs to the auxin efflux carrier (TC 2.A.69.1) family.</text>
</comment>
<feature type="transmembrane region" description="Helical" evidence="8">
    <location>
        <begin position="307"/>
        <end position="327"/>
    </location>
</feature>
<evidence type="ECO:0000256" key="8">
    <source>
        <dbReference type="RuleBase" id="RU362108"/>
    </source>
</evidence>